<proteinExistence type="predicted"/>
<reference evidence="3 4" key="1">
    <citation type="journal article" date="2021" name="MBio">
        <title>A New Model Trypanosomatid, Novymonas esmeraldas: Genomic Perception of Its 'Candidatus Pandoraea novymonadis' Endosymbiont.</title>
        <authorList>
            <person name="Zakharova A."/>
            <person name="Saura A."/>
            <person name="Butenko A."/>
            <person name="Podesvova L."/>
            <person name="Warmusova S."/>
            <person name="Kostygov A.Y."/>
            <person name="Nenarokova A."/>
            <person name="Lukes J."/>
            <person name="Opperdoes F.R."/>
            <person name="Yurchenko V."/>
        </authorList>
    </citation>
    <scope>NUCLEOTIDE SEQUENCE [LARGE SCALE GENOMIC DNA]</scope>
    <source>
        <strain evidence="3 4">E262AT.01</strain>
    </source>
</reference>
<keyword evidence="1" id="KW-0175">Coiled coil</keyword>
<evidence type="ECO:0000256" key="2">
    <source>
        <dbReference type="SAM" id="MobiDB-lite"/>
    </source>
</evidence>
<dbReference type="EMBL" id="JAECZO010000043">
    <property type="protein sequence ID" value="KAK7194849.1"/>
    <property type="molecule type" value="Genomic_DNA"/>
</dbReference>
<organism evidence="3 4">
    <name type="scientific">Novymonas esmeraldas</name>
    <dbReference type="NCBI Taxonomy" id="1808958"/>
    <lineage>
        <taxon>Eukaryota</taxon>
        <taxon>Discoba</taxon>
        <taxon>Euglenozoa</taxon>
        <taxon>Kinetoplastea</taxon>
        <taxon>Metakinetoplastina</taxon>
        <taxon>Trypanosomatida</taxon>
        <taxon>Trypanosomatidae</taxon>
        <taxon>Novymonas</taxon>
    </lineage>
</organism>
<evidence type="ECO:0000256" key="1">
    <source>
        <dbReference type="SAM" id="Coils"/>
    </source>
</evidence>
<dbReference type="Proteomes" id="UP001430356">
    <property type="component" value="Unassembled WGS sequence"/>
</dbReference>
<protein>
    <recommendedName>
        <fullName evidence="5">DUF349 domain-containing protein</fullName>
    </recommendedName>
</protein>
<evidence type="ECO:0000313" key="4">
    <source>
        <dbReference type="Proteomes" id="UP001430356"/>
    </source>
</evidence>
<evidence type="ECO:0000313" key="3">
    <source>
        <dbReference type="EMBL" id="KAK7194849.1"/>
    </source>
</evidence>
<sequence length="786" mass="84791">MQRPPRPEPTRISAYFFQQLTAHAETIEATATALSASAGAPDRSTAAASDAAPPTTVSTTPSAPTTGADGATVAVVAAAAATAAAPHVGSARADAGAPARVTPDAAADALLWRDGTPSTFRHTFVEFMQQESARTESLRRAVTAAWEDVERQQHRNSARRAALDDLLADGDAAAWRAEVRGRLYWDAADIVQRYGFEVGVDSATTTGAAAADDGGERIQLDFAPVHSCTGGGSGGGDEEEEEDDDGAGRVAATARSATTAAELLDPCARPHFLRRIFAPLQRARASLPAWATLLLRDLHEVQTSALPDLEKRVRELVLFKVPLHRPFFDARAALWACVDQQRSAPAVEAARVTAFRQLERHGLLWTEFVAAHAPAAAAVAAAASAEQQMREGGLAVTTTTAAAAAEADGVMDLTHRWATAEALWTLLLDELDTCKSFFADAIPSHDAVRANVAAEAAAVARAVDEHRRRCTATSAAMSADAAACAELLHRNGRRIVAAVAEMEDTFAEERDRLAQAITDGAARLRRLEEQQEKSARRVREALKALFTEQLQYEEAAQALLQDQLTLAQLEASHGQLRKAVELRHHGAVEGKRYAAVLMRLLDDGTVAVRKLFSACDAHCRRVAHDDYFTRCRLVDQCTAAVQQRCRCVHAMAALYEQRYAALEARTGNAWEREFLLSGERDWAVANLRDVRAEMALVEHDWRQVCALRAELDLEPAPLDAHRGTDEWRSLMSTLRHLDAPPSLQRRLPTLKTHTTAIAAATAAAGCGPKAARHLQRDQAAISFAAP</sequence>
<dbReference type="AlphaFoldDB" id="A0AAW0ENQ9"/>
<feature type="compositionally biased region" description="Acidic residues" evidence="2">
    <location>
        <begin position="236"/>
        <end position="245"/>
    </location>
</feature>
<feature type="region of interest" description="Disordered" evidence="2">
    <location>
        <begin position="225"/>
        <end position="246"/>
    </location>
</feature>
<feature type="region of interest" description="Disordered" evidence="2">
    <location>
        <begin position="42"/>
        <end position="66"/>
    </location>
</feature>
<evidence type="ECO:0008006" key="5">
    <source>
        <dbReference type="Google" id="ProtNLM"/>
    </source>
</evidence>
<name>A0AAW0ENQ9_9TRYP</name>
<keyword evidence="4" id="KW-1185">Reference proteome</keyword>
<feature type="coiled-coil region" evidence="1">
    <location>
        <begin position="499"/>
        <end position="544"/>
    </location>
</feature>
<gene>
    <name evidence="3" type="ORF">NESM_000405800</name>
</gene>
<comment type="caution">
    <text evidence="3">The sequence shown here is derived from an EMBL/GenBank/DDBJ whole genome shotgun (WGS) entry which is preliminary data.</text>
</comment>
<accession>A0AAW0ENQ9</accession>